<evidence type="ECO:0000256" key="1">
    <source>
        <dbReference type="ARBA" id="ARBA00007261"/>
    </source>
</evidence>
<dbReference type="InterPro" id="IPR011249">
    <property type="entry name" value="Metalloenz_LuxS/M16"/>
</dbReference>
<evidence type="ECO:0000259" key="7">
    <source>
        <dbReference type="Pfam" id="PF05193"/>
    </source>
</evidence>
<dbReference type="InterPro" id="IPR011765">
    <property type="entry name" value="Pept_M16_N"/>
</dbReference>
<dbReference type="GO" id="GO:0006508">
    <property type="term" value="P:proteolysis"/>
    <property type="evidence" value="ECO:0007669"/>
    <property type="project" value="UniProtKB-KW"/>
</dbReference>
<keyword evidence="3" id="KW-0378">Hydrolase</keyword>
<name>A0A6C0BZB7_9ZZZZ</name>
<dbReference type="AlphaFoldDB" id="A0A6C0BZB7"/>
<dbReference type="Pfam" id="PF00675">
    <property type="entry name" value="Peptidase_M16"/>
    <property type="match status" value="1"/>
</dbReference>
<evidence type="ECO:0000259" key="6">
    <source>
        <dbReference type="Pfam" id="PF00675"/>
    </source>
</evidence>
<dbReference type="PANTHER" id="PTHR43690:SF17">
    <property type="entry name" value="PROTEIN YHJJ"/>
    <property type="match status" value="1"/>
</dbReference>
<evidence type="ECO:0000256" key="2">
    <source>
        <dbReference type="ARBA" id="ARBA00022670"/>
    </source>
</evidence>
<dbReference type="Gene3D" id="3.30.830.10">
    <property type="entry name" value="Metalloenzyme, LuxS/M16 peptidase-like"/>
    <property type="match status" value="2"/>
</dbReference>
<dbReference type="GO" id="GO:0046872">
    <property type="term" value="F:metal ion binding"/>
    <property type="evidence" value="ECO:0007669"/>
    <property type="project" value="InterPro"/>
</dbReference>
<organism evidence="8">
    <name type="scientific">viral metagenome</name>
    <dbReference type="NCBI Taxonomy" id="1070528"/>
    <lineage>
        <taxon>unclassified sequences</taxon>
        <taxon>metagenomes</taxon>
        <taxon>organismal metagenomes</taxon>
    </lineage>
</organism>
<dbReference type="SUPFAM" id="SSF63411">
    <property type="entry name" value="LuxS/MPP-like metallohydrolase"/>
    <property type="match status" value="2"/>
</dbReference>
<evidence type="ECO:0000256" key="4">
    <source>
        <dbReference type="ARBA" id="ARBA00022833"/>
    </source>
</evidence>
<evidence type="ECO:0000256" key="3">
    <source>
        <dbReference type="ARBA" id="ARBA00022801"/>
    </source>
</evidence>
<dbReference type="PANTHER" id="PTHR43690">
    <property type="entry name" value="NARDILYSIN"/>
    <property type="match status" value="1"/>
</dbReference>
<evidence type="ECO:0000256" key="5">
    <source>
        <dbReference type="ARBA" id="ARBA00023049"/>
    </source>
</evidence>
<keyword evidence="2" id="KW-0645">Protease</keyword>
<sequence length="456" mass="52510">MVTRKRGSVRAKRTTRKSIKGVGFYKTAPEQITIDGYKFLLLPIKGETFQVDCKVYGGSYLENKHNSGISHLLEHIITDAWKKCYKRGCTFYLEKYGTVSNAYTTSTSTGYWIKGLSRFKHTMIDYILSIALNPHITADVMSREIEAVRNEITNYMNLPDYELKRVASMHMFKNTGLQYSNDYEIQLGNLKTLTMEHLLEFAKEIISRKRVLFIISGNYNKKGIVSKIRKLLDTFPKTSCGSRMPPTRFKLCYNVKTRVVHVKNDSNKNSTIFIEFPIPIYHGDESLLYIPIITEILGGGLNSLLLKQLRIKDKLVYGVAVSHSTNFCGTLLNINISTIHKNLKKVLHTTFDILKKYKSVLIDKETLVHYKLKYLLKLQNVCLNTTSSVTTFYSPQYLYQIENKSPIIYTLSEVSARIDSLTREKVRDMIVKLFKRNICSVFYMSNSKIGFDIPKF</sequence>
<dbReference type="Pfam" id="PF05193">
    <property type="entry name" value="Peptidase_M16_C"/>
    <property type="match status" value="1"/>
</dbReference>
<evidence type="ECO:0008006" key="9">
    <source>
        <dbReference type="Google" id="ProtNLM"/>
    </source>
</evidence>
<dbReference type="InterPro" id="IPR007863">
    <property type="entry name" value="Peptidase_M16_C"/>
</dbReference>
<comment type="similarity">
    <text evidence="1">Belongs to the peptidase M16 family.</text>
</comment>
<dbReference type="InterPro" id="IPR050626">
    <property type="entry name" value="Peptidase_M16"/>
</dbReference>
<dbReference type="GO" id="GO:0008237">
    <property type="term" value="F:metallopeptidase activity"/>
    <property type="evidence" value="ECO:0007669"/>
    <property type="project" value="UniProtKB-KW"/>
</dbReference>
<dbReference type="EMBL" id="MN739280">
    <property type="protein sequence ID" value="QHS96864.1"/>
    <property type="molecule type" value="Genomic_DNA"/>
</dbReference>
<feature type="domain" description="Peptidase M16 N-terminal" evidence="6">
    <location>
        <begin position="51"/>
        <end position="178"/>
    </location>
</feature>
<reference evidence="8" key="1">
    <citation type="journal article" date="2020" name="Nature">
        <title>Giant virus diversity and host interactions through global metagenomics.</title>
        <authorList>
            <person name="Schulz F."/>
            <person name="Roux S."/>
            <person name="Paez-Espino D."/>
            <person name="Jungbluth S."/>
            <person name="Walsh D.A."/>
            <person name="Denef V.J."/>
            <person name="McMahon K.D."/>
            <person name="Konstantinidis K.T."/>
            <person name="Eloe-Fadrosh E.A."/>
            <person name="Kyrpides N.C."/>
            <person name="Woyke T."/>
        </authorList>
    </citation>
    <scope>NUCLEOTIDE SEQUENCE</scope>
    <source>
        <strain evidence="8">GVMAG-M-3300020166-5</strain>
    </source>
</reference>
<feature type="domain" description="Peptidase M16 C-terminal" evidence="7">
    <location>
        <begin position="193"/>
        <end position="366"/>
    </location>
</feature>
<accession>A0A6C0BZB7</accession>
<proteinExistence type="inferred from homology"/>
<keyword evidence="4" id="KW-0862">Zinc</keyword>
<keyword evidence="5" id="KW-0482">Metalloprotease</keyword>
<protein>
    <recommendedName>
        <fullName evidence="9">Peptidase M16 N-terminal domain-containing protein</fullName>
    </recommendedName>
</protein>
<evidence type="ECO:0000313" key="8">
    <source>
        <dbReference type="EMBL" id="QHS96864.1"/>
    </source>
</evidence>